<accession>A0A9X2L171</accession>
<dbReference type="Proteomes" id="UP001139125">
    <property type="component" value="Unassembled WGS sequence"/>
</dbReference>
<dbReference type="InterPro" id="IPR021607">
    <property type="entry name" value="DUF3224"/>
</dbReference>
<dbReference type="SUPFAM" id="SSF159238">
    <property type="entry name" value="SO1590-like"/>
    <property type="match status" value="1"/>
</dbReference>
<organism evidence="1 2">
    <name type="scientific">Gracilimonas sediminicola</name>
    <dbReference type="NCBI Taxonomy" id="2952158"/>
    <lineage>
        <taxon>Bacteria</taxon>
        <taxon>Pseudomonadati</taxon>
        <taxon>Balneolota</taxon>
        <taxon>Balneolia</taxon>
        <taxon>Balneolales</taxon>
        <taxon>Balneolaceae</taxon>
        <taxon>Gracilimonas</taxon>
    </lineage>
</organism>
<dbReference type="EMBL" id="JANDBC010000001">
    <property type="protein sequence ID" value="MCP9290438.1"/>
    <property type="molecule type" value="Genomic_DNA"/>
</dbReference>
<gene>
    <name evidence="1" type="ORF">NM125_02445</name>
</gene>
<protein>
    <submittedName>
        <fullName evidence="1">DUF3224 domain-containing protein</fullName>
    </submittedName>
</protein>
<dbReference type="InterPro" id="IPR023159">
    <property type="entry name" value="SO1590-like_sf"/>
</dbReference>
<dbReference type="Gene3D" id="2.40.350.10">
    <property type="entry name" value="SO1590-like"/>
    <property type="match status" value="1"/>
</dbReference>
<name>A0A9X2L171_9BACT</name>
<dbReference type="Pfam" id="PF11528">
    <property type="entry name" value="DUF3224"/>
    <property type="match status" value="1"/>
</dbReference>
<reference evidence="1" key="1">
    <citation type="submission" date="2022-06" db="EMBL/GenBank/DDBJ databases">
        <title>Gracilimonas sp. CAU 1638 isolated from sea sediment.</title>
        <authorList>
            <person name="Kim W."/>
        </authorList>
    </citation>
    <scope>NUCLEOTIDE SEQUENCE</scope>
    <source>
        <strain evidence="1">CAU 1638</strain>
    </source>
</reference>
<dbReference type="AlphaFoldDB" id="A0A9X2L171"/>
<evidence type="ECO:0000313" key="2">
    <source>
        <dbReference type="Proteomes" id="UP001139125"/>
    </source>
</evidence>
<proteinExistence type="predicted"/>
<evidence type="ECO:0000313" key="1">
    <source>
        <dbReference type="EMBL" id="MCP9290438.1"/>
    </source>
</evidence>
<sequence>MKISGEFEVKLNPIEAYAEGAKGISLNRMSIDKTFYGDLNATSKGEMLSAMTPVKGSAGYVAMEQVTGTLSGKKGSFVLQHYGIMNKGEQELILEVVPNSGTDDLKGLSGKMAINIADGKHFYEFEYEL</sequence>
<keyword evidence="2" id="KW-1185">Reference proteome</keyword>
<comment type="caution">
    <text evidence="1">The sequence shown here is derived from an EMBL/GenBank/DDBJ whole genome shotgun (WGS) entry which is preliminary data.</text>
</comment>
<dbReference type="RefSeq" id="WP_255132518.1">
    <property type="nucleotide sequence ID" value="NZ_JANDBC010000001.1"/>
</dbReference>